<comment type="caution">
    <text evidence="1">The sequence shown here is derived from an EMBL/GenBank/DDBJ whole genome shotgun (WGS) entry which is preliminary data.</text>
</comment>
<evidence type="ECO:0008006" key="2">
    <source>
        <dbReference type="Google" id="ProtNLM"/>
    </source>
</evidence>
<gene>
    <name evidence="1" type="ORF">SDC9_115147</name>
</gene>
<organism evidence="1">
    <name type="scientific">bioreactor metagenome</name>
    <dbReference type="NCBI Taxonomy" id="1076179"/>
    <lineage>
        <taxon>unclassified sequences</taxon>
        <taxon>metagenomes</taxon>
        <taxon>ecological metagenomes</taxon>
    </lineage>
</organism>
<accession>A0A645BS66</accession>
<protein>
    <recommendedName>
        <fullName evidence="2">DUF2971 domain-containing protein</fullName>
    </recommendedName>
</protein>
<sequence length="345" mass="40556">MLLSKMNKRLYIKKIFKISRDFSSDKISIVGITELIRSADIVFPKYLYKYRFCNDDNFSALRNKKCYFSLPSLWNDSIDSTISFDFEKDLKKLENSKTAVPLTAYRIIENYLKNNNLNNVISFEDFQKVYSSLFPNGGVDWSKEHSFTNFTRNVIGINGIYKAVKNAFESLLSTNEVRNQHLMLSLSNTHKNNMMWEKYSNNDSGFCIKYNIKKLIRNNPLLVLSILPIYYGNKKSISFLEYLNIASDPKNTEEAIYNISQQLYISMLTKNIEWAGEQEWRFICEDRDIDNKLRMFDCAEAIFLGSKINIDDKSKLMAISKNNNLKVFQRKLVNFKNKYEYQRIL</sequence>
<proteinExistence type="predicted"/>
<name>A0A645BS66_9ZZZZ</name>
<dbReference type="AlphaFoldDB" id="A0A645BS66"/>
<dbReference type="Pfam" id="PF11185">
    <property type="entry name" value="DUF2971"/>
    <property type="match status" value="1"/>
</dbReference>
<evidence type="ECO:0000313" key="1">
    <source>
        <dbReference type="EMBL" id="MPM68216.1"/>
    </source>
</evidence>
<dbReference type="InterPro" id="IPR021352">
    <property type="entry name" value="DUF2971"/>
</dbReference>
<dbReference type="EMBL" id="VSSQ01022130">
    <property type="protein sequence ID" value="MPM68216.1"/>
    <property type="molecule type" value="Genomic_DNA"/>
</dbReference>
<reference evidence="1" key="1">
    <citation type="submission" date="2019-08" db="EMBL/GenBank/DDBJ databases">
        <authorList>
            <person name="Kucharzyk K."/>
            <person name="Murdoch R.W."/>
            <person name="Higgins S."/>
            <person name="Loffler F."/>
        </authorList>
    </citation>
    <scope>NUCLEOTIDE SEQUENCE</scope>
</reference>